<dbReference type="EMBL" id="DQTV01000059">
    <property type="protein sequence ID" value="HIP57069.1"/>
    <property type="molecule type" value="Genomic_DNA"/>
</dbReference>
<name>A0A833DUN1_9CREN</name>
<reference evidence="6" key="1">
    <citation type="journal article" date="2020" name="ISME J.">
        <title>Gammaproteobacteria mediating utilization of methyl-, sulfur- and petroleum organic compounds in deep ocean hydrothermal plumes.</title>
        <authorList>
            <person name="Zhou Z."/>
            <person name="Liu Y."/>
            <person name="Pan J."/>
            <person name="Cron B.R."/>
            <person name="Toner B.M."/>
            <person name="Anantharaman K."/>
            <person name="Breier J.A."/>
            <person name="Dick G.J."/>
            <person name="Li M."/>
        </authorList>
    </citation>
    <scope>NUCLEOTIDE SEQUENCE</scope>
    <source>
        <strain evidence="6">SZUA-1435</strain>
    </source>
</reference>
<evidence type="ECO:0000256" key="3">
    <source>
        <dbReference type="ARBA" id="ARBA00023027"/>
    </source>
</evidence>
<protein>
    <submittedName>
        <fullName evidence="6">Iron-containing alcohol dehydrogenase</fullName>
    </submittedName>
</protein>
<dbReference type="SUPFAM" id="SSF56796">
    <property type="entry name" value="Dehydroquinate synthase-like"/>
    <property type="match status" value="1"/>
</dbReference>
<evidence type="ECO:0000313" key="6">
    <source>
        <dbReference type="EMBL" id="HIP57069.1"/>
    </source>
</evidence>
<dbReference type="AlphaFoldDB" id="A0A833DUN1"/>
<dbReference type="GO" id="GO:0046872">
    <property type="term" value="F:metal ion binding"/>
    <property type="evidence" value="ECO:0007669"/>
    <property type="project" value="InterPro"/>
</dbReference>
<proteinExistence type="inferred from homology"/>
<dbReference type="CDD" id="cd08186">
    <property type="entry name" value="Fe-ADH-like"/>
    <property type="match status" value="1"/>
</dbReference>
<evidence type="ECO:0000256" key="1">
    <source>
        <dbReference type="ARBA" id="ARBA00007358"/>
    </source>
</evidence>
<dbReference type="Gene3D" id="1.20.1090.10">
    <property type="entry name" value="Dehydroquinate synthase-like - alpha domain"/>
    <property type="match status" value="1"/>
</dbReference>
<dbReference type="Pfam" id="PF25137">
    <property type="entry name" value="ADH_Fe_C"/>
    <property type="match status" value="1"/>
</dbReference>
<evidence type="ECO:0000259" key="5">
    <source>
        <dbReference type="Pfam" id="PF25137"/>
    </source>
</evidence>
<dbReference type="InterPro" id="IPR056798">
    <property type="entry name" value="ADH_Fe_C"/>
</dbReference>
<evidence type="ECO:0000313" key="7">
    <source>
        <dbReference type="Proteomes" id="UP000605805"/>
    </source>
</evidence>
<comment type="similarity">
    <text evidence="1">Belongs to the iron-containing alcohol dehydrogenase family.</text>
</comment>
<dbReference type="InterPro" id="IPR039697">
    <property type="entry name" value="Alcohol_dehydrogenase_Fe"/>
</dbReference>
<dbReference type="Gene3D" id="3.40.50.1970">
    <property type="match status" value="1"/>
</dbReference>
<dbReference type="Pfam" id="PF00465">
    <property type="entry name" value="Fe-ADH"/>
    <property type="match status" value="1"/>
</dbReference>
<accession>A0A833DUN1</accession>
<dbReference type="Proteomes" id="UP000605805">
    <property type="component" value="Unassembled WGS sequence"/>
</dbReference>
<dbReference type="PROSITE" id="PS00913">
    <property type="entry name" value="ADH_IRON_1"/>
    <property type="match status" value="1"/>
</dbReference>
<dbReference type="InterPro" id="IPR045910">
    <property type="entry name" value="AdhA-like"/>
</dbReference>
<dbReference type="PANTHER" id="PTHR11496:SF102">
    <property type="entry name" value="ALCOHOL DEHYDROGENASE 4"/>
    <property type="match status" value="1"/>
</dbReference>
<comment type="caution">
    <text evidence="6">The sequence shown here is derived from an EMBL/GenBank/DDBJ whole genome shotgun (WGS) entry which is preliminary data.</text>
</comment>
<keyword evidence="3" id="KW-0520">NAD</keyword>
<dbReference type="InterPro" id="IPR018211">
    <property type="entry name" value="ADH_Fe_CS"/>
</dbReference>
<gene>
    <name evidence="6" type="ORF">EYH02_03250</name>
</gene>
<dbReference type="InterPro" id="IPR001670">
    <property type="entry name" value="ADH_Fe/GldA"/>
</dbReference>
<feature type="domain" description="Alcohol dehydrogenase iron-type/glycerol dehydrogenase GldA" evidence="4">
    <location>
        <begin position="15"/>
        <end position="180"/>
    </location>
</feature>
<keyword evidence="2" id="KW-0560">Oxidoreductase</keyword>
<dbReference type="PANTHER" id="PTHR11496">
    <property type="entry name" value="ALCOHOL DEHYDROGENASE"/>
    <property type="match status" value="1"/>
</dbReference>
<dbReference type="GO" id="GO:0004022">
    <property type="term" value="F:alcohol dehydrogenase (NAD+) activity"/>
    <property type="evidence" value="ECO:0007669"/>
    <property type="project" value="TreeGrafter"/>
</dbReference>
<evidence type="ECO:0000256" key="2">
    <source>
        <dbReference type="ARBA" id="ARBA00023002"/>
    </source>
</evidence>
<dbReference type="FunFam" id="3.40.50.1970:FF:000003">
    <property type="entry name" value="Alcohol dehydrogenase, iron-containing"/>
    <property type="match status" value="1"/>
</dbReference>
<evidence type="ECO:0000259" key="4">
    <source>
        <dbReference type="Pfam" id="PF00465"/>
    </source>
</evidence>
<organism evidence="6 7">
    <name type="scientific">Ignisphaera aggregans</name>
    <dbReference type="NCBI Taxonomy" id="334771"/>
    <lineage>
        <taxon>Archaea</taxon>
        <taxon>Thermoproteota</taxon>
        <taxon>Thermoprotei</taxon>
        <taxon>Desulfurococcales</taxon>
        <taxon>Desulfurococcaceae</taxon>
        <taxon>Ignisphaera</taxon>
    </lineage>
</organism>
<sequence>MTQLQNFIVRSGRATVHFGPNAINALERWVSQFRRVFIVTSRRAARVSGALDDVLSILTKLGVKYEHYDGVVPNPSTRIANDVGERVWRFGAEAIVAIGGGSVIDVAKIASIIAECGGKAEEYIKRVREVCAALPVAAINLTHGTGSEINRYAVATIEETHEKLSVASDHIYPAISIDDPRYLKTLPKNQTIYTSLDALYHAIEAATTKTSSPYTVMLGEEVVKLIAKWLPVALQQPENLEARYWLLYASMLAGIAIDHGRTHLVHAMEHALSGLKPELAHGAGLAILGPHIVIHIYRAMPEVMHRLLRHLDPSLEPTPDHAEKASEALARFQRSVGFTERLSDYGFTPEHFDTVARLTMESTRYLIDLAPFNVTIDMLKEVYAKAL</sequence>
<feature type="domain" description="Fe-containing alcohol dehydrogenase-like C-terminal" evidence="5">
    <location>
        <begin position="191"/>
        <end position="385"/>
    </location>
</feature>